<dbReference type="AlphaFoldDB" id="A0A853AUG5"/>
<gene>
    <name evidence="2" type="ORF">HNR68_004927</name>
</gene>
<evidence type="ECO:0000313" key="3">
    <source>
        <dbReference type="Proteomes" id="UP000587002"/>
    </source>
</evidence>
<organism evidence="2 3">
    <name type="scientific">Saccharopolyspora hordei</name>
    <dbReference type="NCBI Taxonomy" id="1838"/>
    <lineage>
        <taxon>Bacteria</taxon>
        <taxon>Bacillati</taxon>
        <taxon>Actinomycetota</taxon>
        <taxon>Actinomycetes</taxon>
        <taxon>Pseudonocardiales</taxon>
        <taxon>Pseudonocardiaceae</taxon>
        <taxon>Saccharopolyspora</taxon>
    </lineage>
</organism>
<comment type="caution">
    <text evidence="2">The sequence shown here is derived from an EMBL/GenBank/DDBJ whole genome shotgun (WGS) entry which is preliminary data.</text>
</comment>
<protein>
    <recommendedName>
        <fullName evidence="1">DUF397 domain-containing protein</fullName>
    </recommendedName>
</protein>
<accession>A0A853AUG5</accession>
<evidence type="ECO:0000259" key="1">
    <source>
        <dbReference type="Pfam" id="PF04149"/>
    </source>
</evidence>
<dbReference type="Proteomes" id="UP000587002">
    <property type="component" value="Unassembled WGS sequence"/>
</dbReference>
<name>A0A853AUG5_9PSEU</name>
<dbReference type="InterPro" id="IPR007278">
    <property type="entry name" value="DUF397"/>
</dbReference>
<reference evidence="2 3" key="1">
    <citation type="submission" date="2020-07" db="EMBL/GenBank/DDBJ databases">
        <title>Sequencing the genomes of 1000 actinobacteria strains.</title>
        <authorList>
            <person name="Klenk H.-P."/>
        </authorList>
    </citation>
    <scope>NUCLEOTIDE SEQUENCE [LARGE SCALE GENOMIC DNA]</scope>
    <source>
        <strain evidence="2 3">DSM 44065</strain>
    </source>
</reference>
<keyword evidence="3" id="KW-1185">Reference proteome</keyword>
<sequence length="60" mass="6219">MVNWRKSRHSASGGGCVEVGLGFDAVGIRDTKDRDGGTLSVSPAQWSAFLGAVKAGALDR</sequence>
<dbReference type="EMBL" id="JACCFJ010000001">
    <property type="protein sequence ID" value="NYI86297.1"/>
    <property type="molecule type" value="Genomic_DNA"/>
</dbReference>
<dbReference type="RefSeq" id="WP_179724089.1">
    <property type="nucleotide sequence ID" value="NZ_BAABFH010000001.1"/>
</dbReference>
<proteinExistence type="predicted"/>
<feature type="domain" description="DUF397" evidence="1">
    <location>
        <begin position="3"/>
        <end position="54"/>
    </location>
</feature>
<dbReference type="Pfam" id="PF04149">
    <property type="entry name" value="DUF397"/>
    <property type="match status" value="1"/>
</dbReference>
<evidence type="ECO:0000313" key="2">
    <source>
        <dbReference type="EMBL" id="NYI86297.1"/>
    </source>
</evidence>